<dbReference type="Proteomes" id="UP000198287">
    <property type="component" value="Unassembled WGS sequence"/>
</dbReference>
<keyword evidence="2" id="KW-1185">Reference proteome</keyword>
<comment type="caution">
    <text evidence="1">The sequence shown here is derived from an EMBL/GenBank/DDBJ whole genome shotgun (WGS) entry which is preliminary data.</text>
</comment>
<sequence length="171" mass="19910">MHPYFYDILSFPNQLPSRLITLESLLEKNFIPVMSRITTSFFLWFVIQAELSHGNKDNLMNFRVEIQTKPIDGSYNPAFPEVFSFKYEDEFVEFDIYENEAIKDYWKLGVASLWMPYLKGVAHYSVSVSKPDGSYKSVKNKAGNVTTLHIFKYSGDYAKLKVHEKPIIVRC</sequence>
<organism evidence="1 2">
    <name type="scientific">Folsomia candida</name>
    <name type="common">Springtail</name>
    <dbReference type="NCBI Taxonomy" id="158441"/>
    <lineage>
        <taxon>Eukaryota</taxon>
        <taxon>Metazoa</taxon>
        <taxon>Ecdysozoa</taxon>
        <taxon>Arthropoda</taxon>
        <taxon>Hexapoda</taxon>
        <taxon>Collembola</taxon>
        <taxon>Entomobryomorpha</taxon>
        <taxon>Isotomoidea</taxon>
        <taxon>Isotomidae</taxon>
        <taxon>Proisotominae</taxon>
        <taxon>Folsomia</taxon>
    </lineage>
</organism>
<name>A0A226DRR0_FOLCA</name>
<dbReference type="EMBL" id="LNIX01000012">
    <property type="protein sequence ID" value="OXA48215.1"/>
    <property type="molecule type" value="Genomic_DNA"/>
</dbReference>
<accession>A0A226DRR0</accession>
<evidence type="ECO:0000313" key="2">
    <source>
        <dbReference type="Proteomes" id="UP000198287"/>
    </source>
</evidence>
<gene>
    <name evidence="1" type="ORF">Fcan01_16979</name>
</gene>
<proteinExistence type="predicted"/>
<evidence type="ECO:0000313" key="1">
    <source>
        <dbReference type="EMBL" id="OXA48215.1"/>
    </source>
</evidence>
<dbReference type="AlphaFoldDB" id="A0A226DRR0"/>
<reference evidence="1 2" key="1">
    <citation type="submission" date="2015-12" db="EMBL/GenBank/DDBJ databases">
        <title>The genome of Folsomia candida.</title>
        <authorList>
            <person name="Faddeeva A."/>
            <person name="Derks M.F."/>
            <person name="Anvar Y."/>
            <person name="Smit S."/>
            <person name="Van Straalen N."/>
            <person name="Roelofs D."/>
        </authorList>
    </citation>
    <scope>NUCLEOTIDE SEQUENCE [LARGE SCALE GENOMIC DNA]</scope>
    <source>
        <strain evidence="1 2">VU population</strain>
        <tissue evidence="1">Whole body</tissue>
    </source>
</reference>
<protein>
    <submittedName>
        <fullName evidence="1">Uncharacterized protein</fullName>
    </submittedName>
</protein>